<sequence>MSRRLLSHERLGGLVPYIHPLLPLSCPSVPPTFLLAQDNYQLELLPKCVVGGLAFPCWAPAAKVPGRDPRDRPCRAATQEKDWLLSKAWRMQVSIIAGTEDSGKKLPR</sequence>
<accession>A0AAN7XGD5</accession>
<dbReference type="Proteomes" id="UP001346869">
    <property type="component" value="Unassembled WGS sequence"/>
</dbReference>
<dbReference type="AlphaFoldDB" id="A0AAN7XGD5"/>
<evidence type="ECO:0000313" key="1">
    <source>
        <dbReference type="EMBL" id="KAK5861605.1"/>
    </source>
</evidence>
<protein>
    <submittedName>
        <fullName evidence="1">Uncharacterized protein</fullName>
    </submittedName>
</protein>
<organism evidence="1 2">
    <name type="scientific">Eleginops maclovinus</name>
    <name type="common">Patagonian blennie</name>
    <name type="synonym">Eleginus maclovinus</name>
    <dbReference type="NCBI Taxonomy" id="56733"/>
    <lineage>
        <taxon>Eukaryota</taxon>
        <taxon>Metazoa</taxon>
        <taxon>Chordata</taxon>
        <taxon>Craniata</taxon>
        <taxon>Vertebrata</taxon>
        <taxon>Euteleostomi</taxon>
        <taxon>Actinopterygii</taxon>
        <taxon>Neopterygii</taxon>
        <taxon>Teleostei</taxon>
        <taxon>Neoteleostei</taxon>
        <taxon>Acanthomorphata</taxon>
        <taxon>Eupercaria</taxon>
        <taxon>Perciformes</taxon>
        <taxon>Notothenioidei</taxon>
        <taxon>Eleginopidae</taxon>
        <taxon>Eleginops</taxon>
    </lineage>
</organism>
<gene>
    <name evidence="1" type="ORF">PBY51_022988</name>
</gene>
<dbReference type="EMBL" id="JAUZQC010000013">
    <property type="protein sequence ID" value="KAK5861605.1"/>
    <property type="molecule type" value="Genomic_DNA"/>
</dbReference>
<reference evidence="1 2" key="1">
    <citation type="journal article" date="2023" name="Genes (Basel)">
        <title>Chromosome-Level Genome Assembly and Circadian Gene Repertoire of the Patagonia Blennie Eleginops maclovinus-The Closest Ancestral Proxy of Antarctic Cryonotothenioids.</title>
        <authorList>
            <person name="Cheng C.C."/>
            <person name="Rivera-Colon A.G."/>
            <person name="Minhas B.F."/>
            <person name="Wilson L."/>
            <person name="Rayamajhi N."/>
            <person name="Vargas-Chacoff L."/>
            <person name="Catchen J.M."/>
        </authorList>
    </citation>
    <scope>NUCLEOTIDE SEQUENCE [LARGE SCALE GENOMIC DNA]</scope>
    <source>
        <strain evidence="1">JMC-PN-2008</strain>
    </source>
</reference>
<reference evidence="1 2" key="2">
    <citation type="journal article" date="2023" name="Mol. Biol. Evol.">
        <title>Genomics of Secondarily Temperate Adaptation in the Only Non-Antarctic Icefish.</title>
        <authorList>
            <person name="Rivera-Colon A.G."/>
            <person name="Rayamajhi N."/>
            <person name="Minhas B.F."/>
            <person name="Madrigal G."/>
            <person name="Bilyk K.T."/>
            <person name="Yoon V."/>
            <person name="Hune M."/>
            <person name="Gregory S."/>
            <person name="Cheng C.H.C."/>
            <person name="Catchen J.M."/>
        </authorList>
    </citation>
    <scope>NUCLEOTIDE SEQUENCE [LARGE SCALE GENOMIC DNA]</scope>
    <source>
        <strain evidence="1">JMC-PN-2008</strain>
    </source>
</reference>
<evidence type="ECO:0000313" key="2">
    <source>
        <dbReference type="Proteomes" id="UP001346869"/>
    </source>
</evidence>
<keyword evidence="2" id="KW-1185">Reference proteome</keyword>
<comment type="caution">
    <text evidence="1">The sequence shown here is derived from an EMBL/GenBank/DDBJ whole genome shotgun (WGS) entry which is preliminary data.</text>
</comment>
<proteinExistence type="predicted"/>
<name>A0AAN7XGD5_ELEMC</name>